<protein>
    <submittedName>
        <fullName evidence="1">Uncharacterized protein</fullName>
    </submittedName>
</protein>
<name>A0A0E9QQU5_ANGAN</name>
<reference evidence="1" key="1">
    <citation type="submission" date="2014-11" db="EMBL/GenBank/DDBJ databases">
        <authorList>
            <person name="Amaro Gonzalez C."/>
        </authorList>
    </citation>
    <scope>NUCLEOTIDE SEQUENCE</scope>
</reference>
<dbReference type="AlphaFoldDB" id="A0A0E9QQU5"/>
<sequence>MLCLVLWTTLLKSLLANKHFKLKTQFFGD</sequence>
<reference evidence="1" key="2">
    <citation type="journal article" date="2015" name="Fish Shellfish Immunol.">
        <title>Early steps in the European eel (Anguilla anguilla)-Vibrio vulnificus interaction in the gills: Role of the RtxA13 toxin.</title>
        <authorList>
            <person name="Callol A."/>
            <person name="Pajuelo D."/>
            <person name="Ebbesson L."/>
            <person name="Teles M."/>
            <person name="MacKenzie S."/>
            <person name="Amaro C."/>
        </authorList>
    </citation>
    <scope>NUCLEOTIDE SEQUENCE</scope>
</reference>
<proteinExistence type="predicted"/>
<evidence type="ECO:0000313" key="1">
    <source>
        <dbReference type="EMBL" id="JAH18832.1"/>
    </source>
</evidence>
<dbReference type="EMBL" id="GBXM01089745">
    <property type="protein sequence ID" value="JAH18832.1"/>
    <property type="molecule type" value="Transcribed_RNA"/>
</dbReference>
<accession>A0A0E9QQU5</accession>
<organism evidence="1">
    <name type="scientific">Anguilla anguilla</name>
    <name type="common">European freshwater eel</name>
    <name type="synonym">Muraena anguilla</name>
    <dbReference type="NCBI Taxonomy" id="7936"/>
    <lineage>
        <taxon>Eukaryota</taxon>
        <taxon>Metazoa</taxon>
        <taxon>Chordata</taxon>
        <taxon>Craniata</taxon>
        <taxon>Vertebrata</taxon>
        <taxon>Euteleostomi</taxon>
        <taxon>Actinopterygii</taxon>
        <taxon>Neopterygii</taxon>
        <taxon>Teleostei</taxon>
        <taxon>Anguilliformes</taxon>
        <taxon>Anguillidae</taxon>
        <taxon>Anguilla</taxon>
    </lineage>
</organism>